<evidence type="ECO:0000313" key="2">
    <source>
        <dbReference type="EMBL" id="KIE58784.1"/>
    </source>
</evidence>
<dbReference type="KEGG" id="mkc:kam1_560"/>
<keyword evidence="3" id="KW-0326">Glycosidase</keyword>
<dbReference type="GO" id="GO:0009116">
    <property type="term" value="P:nucleoside metabolic process"/>
    <property type="evidence" value="ECO:0007669"/>
    <property type="project" value="InterPro"/>
</dbReference>
<sequence length="231" mass="25625">MIAIGFAVEHEGKEILDHVLKEKKEVEGHVFYLGEYARKAICGMVLGMGKRKSARSAELLLRNFSPSLFILAGYSGALVPGILKGEVCAVENYLSEELRPILLGQGLPLYKTVCSDVIVADPESRSKMAQLSASQIVDMETEAVYNTVQAHGVAFCSIRVISDEYGDRLPVGAIMSSWDSEKGKSKPFSLIRYLVSHPKETIPFFQFVSTLPKIRRKLTKVILTLIYNLEI</sequence>
<dbReference type="Proteomes" id="UP000315925">
    <property type="component" value="Chromosome"/>
</dbReference>
<dbReference type="PANTHER" id="PTHR46832:SF1">
    <property type="entry name" value="5'-METHYLTHIOADENOSINE_S-ADENOSYLHOMOCYSTEINE NUCLEOSIDASE"/>
    <property type="match status" value="1"/>
</dbReference>
<dbReference type="Gene3D" id="3.40.50.1580">
    <property type="entry name" value="Nucleoside phosphorylase domain"/>
    <property type="match status" value="2"/>
</dbReference>
<gene>
    <name evidence="2" type="ORF">A946_05055</name>
    <name evidence="3" type="ORF">kam1_560</name>
</gene>
<evidence type="ECO:0000313" key="4">
    <source>
        <dbReference type="Proteomes" id="UP000031594"/>
    </source>
</evidence>
<accession>A0A0C1UR72</accession>
<dbReference type="PANTHER" id="PTHR46832">
    <property type="entry name" value="5'-METHYLTHIOADENOSINE/S-ADENOSYLHOMOCYSTEINE NUCLEOSIDASE"/>
    <property type="match status" value="1"/>
</dbReference>
<proteinExistence type="predicted"/>
<dbReference type="InterPro" id="IPR000845">
    <property type="entry name" value="Nucleoside_phosphorylase_d"/>
</dbReference>
<name>A0A0C1UR72_9BACT</name>
<dbReference type="GO" id="GO:0008782">
    <property type="term" value="F:adenosylhomocysteine nucleosidase activity"/>
    <property type="evidence" value="ECO:0007669"/>
    <property type="project" value="UniProtKB-EC"/>
</dbReference>
<feature type="domain" description="Nucleoside phosphorylase" evidence="1">
    <location>
        <begin position="3"/>
        <end position="97"/>
    </location>
</feature>
<dbReference type="GO" id="GO:0019284">
    <property type="term" value="P:L-methionine salvage from S-adenosylmethionine"/>
    <property type="evidence" value="ECO:0007669"/>
    <property type="project" value="TreeGrafter"/>
</dbReference>
<evidence type="ECO:0000313" key="5">
    <source>
        <dbReference type="Proteomes" id="UP000315925"/>
    </source>
</evidence>
<dbReference type="AlphaFoldDB" id="A0A0C1UR72"/>
<dbReference type="EC" id="3.2.2.9" evidence="3"/>
<reference evidence="2 4" key="1">
    <citation type="submission" date="2014-08" db="EMBL/GenBank/DDBJ databases">
        <title>Methylacidiphilum kamchatkense strain Kam1 draft genome sequence.</title>
        <authorList>
            <person name="Birkeland N.-K."/>
            <person name="Erikstad H.A."/>
        </authorList>
    </citation>
    <scope>NUCLEOTIDE SEQUENCE [LARGE SCALE GENOMIC DNA]</scope>
    <source>
        <strain evidence="2 4">Kam1</strain>
    </source>
</reference>
<keyword evidence="3" id="KW-0378">Hydrolase</keyword>
<evidence type="ECO:0000313" key="3">
    <source>
        <dbReference type="EMBL" id="QDQ41809.1"/>
    </source>
</evidence>
<reference evidence="3" key="2">
    <citation type="journal article" date="2019" name="BMC Genomics">
        <title>Complete genome sequence analysis of the thermoacidophilic verrucomicrobial methanotroph 'Candidatus Methylacidiphilum kamchatkense' strain Kam1 and comparison with its closest relatives.</title>
        <authorList>
            <person name="Kruse T."/>
            <person name="Ratnadevi C.M."/>
            <person name="Erikstad H.A."/>
            <person name="Birkeland N.K."/>
        </authorList>
    </citation>
    <scope>NUCLEOTIDE SEQUENCE</scope>
    <source>
        <strain evidence="3">Kam1</strain>
    </source>
</reference>
<dbReference type="Pfam" id="PF01048">
    <property type="entry name" value="PNP_UDP_1"/>
    <property type="match status" value="2"/>
</dbReference>
<reference evidence="5" key="3">
    <citation type="submission" date="2019-03" db="EMBL/GenBank/DDBJ databases">
        <title>Complete genome of Methylacidiphilum kamchatkense Kam1.</title>
        <authorList>
            <person name="Kruse T."/>
            <person name="Murarilal Ratnadevi C."/>
            <person name="Erikstad H.-A."/>
            <person name="Birkeland N.-K."/>
        </authorList>
    </citation>
    <scope>NUCLEOTIDE SEQUENCE [LARGE SCALE GENOMIC DNA]</scope>
    <source>
        <strain evidence="5">kam1</strain>
    </source>
</reference>
<protein>
    <submittedName>
        <fullName evidence="3">Adenosylhomocysteine nucleosidase</fullName>
        <ecNumber evidence="3">3.2.2.9</ecNumber>
    </submittedName>
    <submittedName>
        <fullName evidence="2">Nucleoside phosphorylase</fullName>
    </submittedName>
</protein>
<dbReference type="OrthoDB" id="187637at2"/>
<organism evidence="3 5">
    <name type="scientific">Methylacidiphilum kamchatkense Kam1</name>
    <dbReference type="NCBI Taxonomy" id="1202785"/>
    <lineage>
        <taxon>Bacteria</taxon>
        <taxon>Pseudomonadati</taxon>
        <taxon>Verrucomicrobiota</taxon>
        <taxon>Methylacidiphilae</taxon>
        <taxon>Methylacidiphilales</taxon>
        <taxon>Methylacidiphilaceae</taxon>
        <taxon>Methylacidiphilum (ex Ratnadevi et al. 2023)</taxon>
    </lineage>
</organism>
<evidence type="ECO:0000259" key="1">
    <source>
        <dbReference type="Pfam" id="PF01048"/>
    </source>
</evidence>
<dbReference type="EMBL" id="CP037899">
    <property type="protein sequence ID" value="QDQ41809.1"/>
    <property type="molecule type" value="Genomic_DNA"/>
</dbReference>
<dbReference type="Proteomes" id="UP000031594">
    <property type="component" value="Unassembled WGS sequence"/>
</dbReference>
<dbReference type="EMBL" id="JQNX01000003">
    <property type="protein sequence ID" value="KIE58784.1"/>
    <property type="molecule type" value="Genomic_DNA"/>
</dbReference>
<keyword evidence="4" id="KW-1185">Reference proteome</keyword>
<dbReference type="RefSeq" id="WP_039721238.1">
    <property type="nucleotide sequence ID" value="NZ_CP037899.1"/>
</dbReference>
<feature type="domain" description="Nucleoside phosphorylase" evidence="1">
    <location>
        <begin position="112"/>
        <end position="168"/>
    </location>
</feature>
<dbReference type="InterPro" id="IPR035994">
    <property type="entry name" value="Nucleoside_phosphorylase_sf"/>
</dbReference>
<dbReference type="STRING" id="1202785.A946_05055"/>
<dbReference type="GO" id="GO:0005829">
    <property type="term" value="C:cytosol"/>
    <property type="evidence" value="ECO:0007669"/>
    <property type="project" value="TreeGrafter"/>
</dbReference>
<dbReference type="SUPFAM" id="SSF53167">
    <property type="entry name" value="Purine and uridine phosphorylases"/>
    <property type="match status" value="1"/>
</dbReference>
<dbReference type="GO" id="GO:0008930">
    <property type="term" value="F:methylthioadenosine nucleosidase activity"/>
    <property type="evidence" value="ECO:0007669"/>
    <property type="project" value="TreeGrafter"/>
</dbReference>